<evidence type="ECO:0000256" key="1">
    <source>
        <dbReference type="SAM" id="MobiDB-lite"/>
    </source>
</evidence>
<reference evidence="3 4" key="1">
    <citation type="submission" date="2022-04" db="EMBL/GenBank/DDBJ databases">
        <title>Human microbiome associated bacterial genomes.</title>
        <authorList>
            <person name="Sandstrom S."/>
            <person name="Salamzade R."/>
            <person name="Kalan L.R."/>
        </authorList>
    </citation>
    <scope>NUCLEOTIDE SEQUENCE [LARGE SCALE GENOMIC DNA]</scope>
    <source>
        <strain evidence="4">p3-SID1799</strain>
    </source>
</reference>
<dbReference type="RefSeq" id="WP_260103565.1">
    <property type="nucleotide sequence ID" value="NZ_JALXSQ010000001.1"/>
</dbReference>
<sequence>MSDHREDGFRSCPASPFGELPIEDAPAAKRAAARAEAEASRTADTVAVPVIGRGDTDADHDTNPLALRAIFRSSAPGTSRDNAPQDESDPGPFDRLNPEDVPVTRRAERKAAGCPEALAERGAERAQAATTTTDAAEAGHVDASNETAEAAQPETPKRGRVRGSRLPELMDDGDGYTLPGLARHFDGDGAFRESAAPSEVGLRFHNAAYARSEDELPQAPHTPRAVLLAVLAIFMIGFGAVAPSVAFVQLVWSMPVFVVAAVFGLIGFITGDQPRWFSGLLTVACLAAASLCFFAPSWILNS</sequence>
<feature type="compositionally biased region" description="Low complexity" evidence="1">
    <location>
        <begin position="125"/>
        <end position="138"/>
    </location>
</feature>
<evidence type="ECO:0000313" key="4">
    <source>
        <dbReference type="Proteomes" id="UP001525379"/>
    </source>
</evidence>
<keyword evidence="2" id="KW-0812">Transmembrane</keyword>
<accession>A0ABT2HTY2</accession>
<protein>
    <recommendedName>
        <fullName evidence="5">Tripartite tricarboxylate transporter TctB family protein</fullName>
    </recommendedName>
</protein>
<feature type="region of interest" description="Disordered" evidence="1">
    <location>
        <begin position="1"/>
        <end position="173"/>
    </location>
</feature>
<feature type="transmembrane region" description="Helical" evidence="2">
    <location>
        <begin position="225"/>
        <end position="246"/>
    </location>
</feature>
<gene>
    <name evidence="3" type="ORF">M3D15_00275</name>
</gene>
<name>A0ABT2HTY2_9MICO</name>
<keyword evidence="2" id="KW-0472">Membrane</keyword>
<evidence type="ECO:0008006" key="5">
    <source>
        <dbReference type="Google" id="ProtNLM"/>
    </source>
</evidence>
<keyword evidence="2" id="KW-1133">Transmembrane helix</keyword>
<feature type="transmembrane region" description="Helical" evidence="2">
    <location>
        <begin position="276"/>
        <end position="299"/>
    </location>
</feature>
<feature type="compositionally biased region" description="Basic and acidic residues" evidence="1">
    <location>
        <begin position="96"/>
        <end position="111"/>
    </location>
</feature>
<dbReference type="Proteomes" id="UP001525379">
    <property type="component" value="Unassembled WGS sequence"/>
</dbReference>
<evidence type="ECO:0000256" key="2">
    <source>
        <dbReference type="SAM" id="Phobius"/>
    </source>
</evidence>
<organism evidence="3 4">
    <name type="scientific">Pseudoclavibacter albus</name>
    <dbReference type="NCBI Taxonomy" id="272241"/>
    <lineage>
        <taxon>Bacteria</taxon>
        <taxon>Bacillati</taxon>
        <taxon>Actinomycetota</taxon>
        <taxon>Actinomycetes</taxon>
        <taxon>Micrococcales</taxon>
        <taxon>Microbacteriaceae</taxon>
        <taxon>Pseudoclavibacter</taxon>
    </lineage>
</organism>
<proteinExistence type="predicted"/>
<comment type="caution">
    <text evidence="3">The sequence shown here is derived from an EMBL/GenBank/DDBJ whole genome shotgun (WGS) entry which is preliminary data.</text>
</comment>
<evidence type="ECO:0000313" key="3">
    <source>
        <dbReference type="EMBL" id="MCT2041784.1"/>
    </source>
</evidence>
<feature type="transmembrane region" description="Helical" evidence="2">
    <location>
        <begin position="252"/>
        <end position="269"/>
    </location>
</feature>
<keyword evidence="4" id="KW-1185">Reference proteome</keyword>
<dbReference type="EMBL" id="JALXSQ010000001">
    <property type="protein sequence ID" value="MCT2041784.1"/>
    <property type="molecule type" value="Genomic_DNA"/>
</dbReference>